<accession>A0A545STY0</accession>
<sequence length="153" mass="16671">MPLFSGISQDHADALRAGAPDAYGNLPERQTSDGTAPCRCCLNLIKEGRDMLVFAHRPFDAPQPYAETGPVFLCADHCHAVTASPDLPQVVVSPNYLLKGYDADARLVYGTGRIVPKDNLASYADALLDRQDIAFVDLRSATNNCWQARLHKA</sequence>
<dbReference type="Pfam" id="PF06718">
    <property type="entry name" value="DUF1203"/>
    <property type="match status" value="1"/>
</dbReference>
<evidence type="ECO:0000313" key="2">
    <source>
        <dbReference type="Proteomes" id="UP000315816"/>
    </source>
</evidence>
<comment type="caution">
    <text evidence="1">The sequence shown here is derived from an EMBL/GenBank/DDBJ whole genome shotgun (WGS) entry which is preliminary data.</text>
</comment>
<evidence type="ECO:0000313" key="1">
    <source>
        <dbReference type="EMBL" id="TQV68414.1"/>
    </source>
</evidence>
<protein>
    <submittedName>
        <fullName evidence="1">DUF1203 domain-containing protein</fullName>
    </submittedName>
</protein>
<name>A0A545STY0_9RHOB</name>
<dbReference type="RefSeq" id="WP_142852166.1">
    <property type="nucleotide sequence ID" value="NZ_FXWW01000001.1"/>
</dbReference>
<dbReference type="InterPro" id="IPR009593">
    <property type="entry name" value="DUF1203"/>
</dbReference>
<reference evidence="1 2" key="1">
    <citation type="submission" date="2019-06" db="EMBL/GenBank/DDBJ databases">
        <title>A novel species of marine bacteria.</title>
        <authorList>
            <person name="Wang Y."/>
        </authorList>
    </citation>
    <scope>NUCLEOTIDE SEQUENCE [LARGE SCALE GENOMIC DNA]</scope>
    <source>
        <strain evidence="1 2">MA1-10</strain>
    </source>
</reference>
<gene>
    <name evidence="1" type="ORF">FIL88_02145</name>
</gene>
<dbReference type="OrthoDB" id="118609at2"/>
<dbReference type="AlphaFoldDB" id="A0A545STY0"/>
<dbReference type="Proteomes" id="UP000315816">
    <property type="component" value="Unassembled WGS sequence"/>
</dbReference>
<keyword evidence="2" id="KW-1185">Reference proteome</keyword>
<organism evidence="1 2">
    <name type="scientific">Aliiroseovarius halocynthiae</name>
    <dbReference type="NCBI Taxonomy" id="985055"/>
    <lineage>
        <taxon>Bacteria</taxon>
        <taxon>Pseudomonadati</taxon>
        <taxon>Pseudomonadota</taxon>
        <taxon>Alphaproteobacteria</taxon>
        <taxon>Rhodobacterales</taxon>
        <taxon>Paracoccaceae</taxon>
        <taxon>Aliiroseovarius</taxon>
    </lineage>
</organism>
<dbReference type="EMBL" id="VICH01000004">
    <property type="protein sequence ID" value="TQV68414.1"/>
    <property type="molecule type" value="Genomic_DNA"/>
</dbReference>
<dbReference type="PIRSF" id="PIRSF034110">
    <property type="entry name" value="DUF1203"/>
    <property type="match status" value="1"/>
</dbReference>
<proteinExistence type="predicted"/>